<sequence length="168" mass="19119">MKRIRIVWYWLLSLPLLLGAVVLGNLSDGNTKTSGINSVSNPDINQGINTGIHPGINTGIHPGTTTGYVPGISSATLGNSSSIERRWKCHRLGKLSTSAAPNPRCWFYCFDESLYRIYRLPEANGTPCWVDRNYPKGTCRYSRCRQPNMKKRWWFGKLFRRRPKDSKE</sequence>
<organism evidence="2">
    <name type="scientific">Rhipicephalus appendiculatus</name>
    <name type="common">Brown ear tick</name>
    <dbReference type="NCBI Taxonomy" id="34631"/>
    <lineage>
        <taxon>Eukaryota</taxon>
        <taxon>Metazoa</taxon>
        <taxon>Ecdysozoa</taxon>
        <taxon>Arthropoda</taxon>
        <taxon>Chelicerata</taxon>
        <taxon>Arachnida</taxon>
        <taxon>Acari</taxon>
        <taxon>Parasitiformes</taxon>
        <taxon>Ixodida</taxon>
        <taxon>Ixodoidea</taxon>
        <taxon>Ixodidae</taxon>
        <taxon>Rhipicephalinae</taxon>
        <taxon>Rhipicephalus</taxon>
        <taxon>Rhipicephalus</taxon>
    </lineage>
</organism>
<evidence type="ECO:0000313" key="2">
    <source>
        <dbReference type="EMBL" id="JAP85406.1"/>
    </source>
</evidence>
<reference evidence="2" key="1">
    <citation type="journal article" date="2016" name="Ticks Tick Borne Dis.">
        <title>De novo assembly and annotation of the salivary gland transcriptome of Rhipicephalus appendiculatus male and female ticks during blood feeding.</title>
        <authorList>
            <person name="de Castro M.H."/>
            <person name="de Klerk D."/>
            <person name="Pienaar R."/>
            <person name="Latif A.A."/>
            <person name="Rees D.J."/>
            <person name="Mans B.J."/>
        </authorList>
    </citation>
    <scope>NUCLEOTIDE SEQUENCE</scope>
    <source>
        <tissue evidence="2">Salivary glands</tissue>
    </source>
</reference>
<keyword evidence="1" id="KW-0732">Signal</keyword>
<protein>
    <submittedName>
        <fullName evidence="2">Basic tail secreted protein</fullName>
    </submittedName>
</protein>
<name>A0A131Z4N6_RHIAP</name>
<feature type="signal peptide" evidence="1">
    <location>
        <begin position="1"/>
        <end position="19"/>
    </location>
</feature>
<dbReference type="AlphaFoldDB" id="A0A131Z4N6"/>
<dbReference type="EMBL" id="GEDV01003151">
    <property type="protein sequence ID" value="JAP85406.1"/>
    <property type="molecule type" value="Transcribed_RNA"/>
</dbReference>
<evidence type="ECO:0000256" key="1">
    <source>
        <dbReference type="SAM" id="SignalP"/>
    </source>
</evidence>
<proteinExistence type="predicted"/>
<feature type="chain" id="PRO_5007286760" evidence="1">
    <location>
        <begin position="20"/>
        <end position="168"/>
    </location>
</feature>
<accession>A0A131Z4N6</accession>